<sequence>MRNPTGFAVIPDSVCVLYLAELLNQDRSLRFGYADDIAIYRASKSVESNVTMLKRDVRQVMRWGAENKVAFAPEKLEMIHLSRKRNTNAPSIRVSPELTITPVTAVGDEQPGFALASASG</sequence>
<dbReference type="PANTHER" id="PTHR33481:SF1">
    <property type="entry name" value="ENDONUCLEASE_EXONUCLEASE_PHOSPHATASE DOMAIN-CONTAINING PROTEIN-RELATED"/>
    <property type="match status" value="1"/>
</dbReference>
<dbReference type="EMBL" id="QKRW01000012">
    <property type="protein sequence ID" value="RAL64779.1"/>
    <property type="molecule type" value="Genomic_DNA"/>
</dbReference>
<organism evidence="1 2">
    <name type="scientific">Monilinia fructigena</name>
    <dbReference type="NCBI Taxonomy" id="38457"/>
    <lineage>
        <taxon>Eukaryota</taxon>
        <taxon>Fungi</taxon>
        <taxon>Dikarya</taxon>
        <taxon>Ascomycota</taxon>
        <taxon>Pezizomycotina</taxon>
        <taxon>Leotiomycetes</taxon>
        <taxon>Helotiales</taxon>
        <taxon>Sclerotiniaceae</taxon>
        <taxon>Monilinia</taxon>
    </lineage>
</organism>
<keyword evidence="2" id="KW-1185">Reference proteome</keyword>
<dbReference type="AlphaFoldDB" id="A0A395J291"/>
<evidence type="ECO:0008006" key="3">
    <source>
        <dbReference type="Google" id="ProtNLM"/>
    </source>
</evidence>
<protein>
    <recommendedName>
        <fullName evidence="3">Reverse transcriptase domain-containing protein</fullName>
    </recommendedName>
</protein>
<name>A0A395J291_9HELO</name>
<dbReference type="PANTHER" id="PTHR33481">
    <property type="entry name" value="REVERSE TRANSCRIPTASE"/>
    <property type="match status" value="1"/>
</dbReference>
<evidence type="ECO:0000313" key="2">
    <source>
        <dbReference type="Proteomes" id="UP000249056"/>
    </source>
</evidence>
<accession>A0A395J291</accession>
<dbReference type="Proteomes" id="UP000249056">
    <property type="component" value="Unassembled WGS sequence"/>
</dbReference>
<evidence type="ECO:0000313" key="1">
    <source>
        <dbReference type="EMBL" id="RAL64779.1"/>
    </source>
</evidence>
<gene>
    <name evidence="1" type="ORF">DID88_001376</name>
</gene>
<comment type="caution">
    <text evidence="1">The sequence shown here is derived from an EMBL/GenBank/DDBJ whole genome shotgun (WGS) entry which is preliminary data.</text>
</comment>
<reference evidence="1 2" key="1">
    <citation type="submission" date="2018-06" db="EMBL/GenBank/DDBJ databases">
        <title>Genome Sequence of the Brown Rot Fungal Pathogen Monilinia fructigena.</title>
        <authorList>
            <person name="Landi L."/>
            <person name="De Miccolis Angelini R.M."/>
            <person name="Pollastro S."/>
            <person name="Abate D."/>
            <person name="Faretra F."/>
            <person name="Romanazzi G."/>
        </authorList>
    </citation>
    <scope>NUCLEOTIDE SEQUENCE [LARGE SCALE GENOMIC DNA]</scope>
    <source>
        <strain evidence="1 2">Mfrg269</strain>
    </source>
</reference>
<proteinExistence type="predicted"/>
<dbReference type="OrthoDB" id="4778860at2759"/>